<proteinExistence type="predicted"/>
<evidence type="ECO:0000313" key="1">
    <source>
        <dbReference type="EMBL" id="GAF78236.1"/>
    </source>
</evidence>
<dbReference type="GO" id="GO:0003824">
    <property type="term" value="F:catalytic activity"/>
    <property type="evidence" value="ECO:0007669"/>
    <property type="project" value="InterPro"/>
</dbReference>
<feature type="non-terminal residue" evidence="1">
    <location>
        <position position="95"/>
    </location>
</feature>
<dbReference type="SUPFAM" id="SSF89796">
    <property type="entry name" value="CoA-transferase family III (CaiB/BaiF)"/>
    <property type="match status" value="1"/>
</dbReference>
<accession>X0SSV2</accession>
<organism evidence="1">
    <name type="scientific">marine sediment metagenome</name>
    <dbReference type="NCBI Taxonomy" id="412755"/>
    <lineage>
        <taxon>unclassified sequences</taxon>
        <taxon>metagenomes</taxon>
        <taxon>ecological metagenomes</taxon>
    </lineage>
</organism>
<protein>
    <recommendedName>
        <fullName evidence="2">CoA transferase</fullName>
    </recommendedName>
</protein>
<dbReference type="InterPro" id="IPR050509">
    <property type="entry name" value="CoA-transferase_III"/>
</dbReference>
<dbReference type="AlphaFoldDB" id="X0SSV2"/>
<sequence>MLALEGIRVLDLSRLAPGPYCSMLLADMGADVLLVEEPAATGGAPGQAARRLLERDISERAMVFNALSRNKRSIALNLKDEAARQVFHKLVERAD</sequence>
<reference evidence="1" key="1">
    <citation type="journal article" date="2014" name="Front. Microbiol.">
        <title>High frequency of phylogenetically diverse reductive dehalogenase-homologous genes in deep subseafloor sedimentary metagenomes.</title>
        <authorList>
            <person name="Kawai M."/>
            <person name="Futagami T."/>
            <person name="Toyoda A."/>
            <person name="Takaki Y."/>
            <person name="Nishi S."/>
            <person name="Hori S."/>
            <person name="Arai W."/>
            <person name="Tsubouchi T."/>
            <person name="Morono Y."/>
            <person name="Uchiyama I."/>
            <person name="Ito T."/>
            <person name="Fujiyama A."/>
            <person name="Inagaki F."/>
            <person name="Takami H."/>
        </authorList>
    </citation>
    <scope>NUCLEOTIDE SEQUENCE</scope>
    <source>
        <strain evidence="1">Expedition CK06-06</strain>
    </source>
</reference>
<dbReference type="InterPro" id="IPR023606">
    <property type="entry name" value="CoA-Trfase_III_dom_1_sf"/>
</dbReference>
<dbReference type="EMBL" id="BARS01004439">
    <property type="protein sequence ID" value="GAF78236.1"/>
    <property type="molecule type" value="Genomic_DNA"/>
</dbReference>
<dbReference type="PANTHER" id="PTHR48228">
    <property type="entry name" value="SUCCINYL-COA--D-CITRAMALATE COA-TRANSFERASE"/>
    <property type="match status" value="1"/>
</dbReference>
<dbReference type="InterPro" id="IPR003673">
    <property type="entry name" value="CoA-Trfase_fam_III"/>
</dbReference>
<dbReference type="Gene3D" id="3.40.50.10540">
    <property type="entry name" value="Crotonobetainyl-coa:carnitine coa-transferase, domain 1"/>
    <property type="match status" value="1"/>
</dbReference>
<dbReference type="Pfam" id="PF02515">
    <property type="entry name" value="CoA_transf_3"/>
    <property type="match status" value="1"/>
</dbReference>
<name>X0SSV2_9ZZZZ</name>
<comment type="caution">
    <text evidence="1">The sequence shown here is derived from an EMBL/GenBank/DDBJ whole genome shotgun (WGS) entry which is preliminary data.</text>
</comment>
<evidence type="ECO:0008006" key="2">
    <source>
        <dbReference type="Google" id="ProtNLM"/>
    </source>
</evidence>
<gene>
    <name evidence="1" type="ORF">S01H1_08673</name>
</gene>
<dbReference type="PANTHER" id="PTHR48228:SF5">
    <property type="entry name" value="ALPHA-METHYLACYL-COA RACEMASE"/>
    <property type="match status" value="1"/>
</dbReference>